<keyword evidence="3" id="KW-1185">Reference proteome</keyword>
<dbReference type="EMBL" id="JACIBY010000026">
    <property type="protein sequence ID" value="MBB3842102.1"/>
    <property type="molecule type" value="Genomic_DNA"/>
</dbReference>
<protein>
    <submittedName>
        <fullName evidence="2">Uncharacterized protein</fullName>
    </submittedName>
</protein>
<name>A0A7W6EU10_9BACT</name>
<organism evidence="2 3">
    <name type="scientific">Runella defluvii</name>
    <dbReference type="NCBI Taxonomy" id="370973"/>
    <lineage>
        <taxon>Bacteria</taxon>
        <taxon>Pseudomonadati</taxon>
        <taxon>Bacteroidota</taxon>
        <taxon>Cytophagia</taxon>
        <taxon>Cytophagales</taxon>
        <taxon>Spirosomataceae</taxon>
        <taxon>Runella</taxon>
    </lineage>
</organism>
<proteinExistence type="predicted"/>
<accession>A0A7W6EU10</accession>
<evidence type="ECO:0000313" key="3">
    <source>
        <dbReference type="Proteomes" id="UP000541352"/>
    </source>
</evidence>
<dbReference type="AlphaFoldDB" id="A0A7W6EU10"/>
<dbReference type="Proteomes" id="UP000541352">
    <property type="component" value="Unassembled WGS sequence"/>
</dbReference>
<dbReference type="InterPro" id="IPR058087">
    <property type="entry name" value="XAC2610_dom"/>
</dbReference>
<evidence type="ECO:0000313" key="2">
    <source>
        <dbReference type="EMBL" id="MBB3842102.1"/>
    </source>
</evidence>
<evidence type="ECO:0000256" key="1">
    <source>
        <dbReference type="SAM" id="SignalP"/>
    </source>
</evidence>
<comment type="caution">
    <text evidence="2">The sequence shown here is derived from an EMBL/GenBank/DDBJ whole genome shotgun (WGS) entry which is preliminary data.</text>
</comment>
<gene>
    <name evidence="2" type="ORF">FHS57_006133</name>
</gene>
<feature type="signal peptide" evidence="1">
    <location>
        <begin position="1"/>
        <end position="19"/>
    </location>
</feature>
<keyword evidence="1" id="KW-0732">Signal</keyword>
<sequence>MAKWFPFLLYITVSNALWAQHTFLITQAPHNYAVKVKVEKCTESNCHGKGTIELMSSVKKGVSQVFTSKNIDFDIVRGKNNVIKYDQQQVLKFDDFNFDNQTDLAIRNGNNGSYGAPTYDIYVFNSTKQRFVKSEELTDLVVDNLGMFEVNHARKRLICKEKSGCCLLLKTEYEVVFRKGLKKVREVEETSDGETVKVTTRELRNGQWVSNLKKYKVADYYKP</sequence>
<reference evidence="2 3" key="1">
    <citation type="submission" date="2020-08" db="EMBL/GenBank/DDBJ databases">
        <title>Genomic Encyclopedia of Type Strains, Phase IV (KMG-IV): sequencing the most valuable type-strain genomes for metagenomic binning, comparative biology and taxonomic classification.</title>
        <authorList>
            <person name="Goeker M."/>
        </authorList>
    </citation>
    <scope>NUCLEOTIDE SEQUENCE [LARGE SCALE GENOMIC DNA]</scope>
    <source>
        <strain evidence="2 3">DSM 17976</strain>
    </source>
</reference>
<dbReference type="NCBIfam" id="NF047539">
    <property type="entry name" value="XAC2610_fam"/>
    <property type="match status" value="1"/>
</dbReference>
<feature type="chain" id="PRO_5030954880" evidence="1">
    <location>
        <begin position="20"/>
        <end position="223"/>
    </location>
</feature>